<dbReference type="Proteomes" id="UP000095284">
    <property type="component" value="Unplaced"/>
</dbReference>
<reference evidence="5" key="2">
    <citation type="submission" date="2020-08" db="EMBL/GenBank/DDBJ databases">
        <authorList>
            <person name="Kikuchi T."/>
        </authorList>
    </citation>
    <scope>NUCLEOTIDE SEQUENCE</scope>
    <source>
        <strain evidence="4">Ka4C1</strain>
    </source>
</reference>
<feature type="compositionally biased region" description="Polar residues" evidence="1">
    <location>
        <begin position="441"/>
        <end position="453"/>
    </location>
</feature>
<dbReference type="Proteomes" id="UP000659654">
    <property type="component" value="Unassembled WGS sequence"/>
</dbReference>
<dbReference type="Gene3D" id="1.10.510.10">
    <property type="entry name" value="Transferase(Phosphotransferase) domain 1"/>
    <property type="match status" value="1"/>
</dbReference>
<gene>
    <name evidence="4" type="ORF">BXYJ_LOCUS5849</name>
</gene>
<keyword evidence="2" id="KW-0472">Membrane</keyword>
<keyword evidence="7" id="KW-1185">Reference proteome</keyword>
<evidence type="ECO:0000256" key="3">
    <source>
        <dbReference type="SAM" id="SignalP"/>
    </source>
</evidence>
<keyword evidence="2" id="KW-1133">Transmembrane helix</keyword>
<feature type="signal peptide" evidence="3">
    <location>
        <begin position="1"/>
        <end position="17"/>
    </location>
</feature>
<evidence type="ECO:0000256" key="2">
    <source>
        <dbReference type="SAM" id="Phobius"/>
    </source>
</evidence>
<feature type="compositionally biased region" description="Basic and acidic residues" evidence="1">
    <location>
        <begin position="461"/>
        <end position="470"/>
    </location>
</feature>
<feature type="transmembrane region" description="Helical" evidence="2">
    <location>
        <begin position="328"/>
        <end position="352"/>
    </location>
</feature>
<dbReference type="EMBL" id="CAJFCV020000003">
    <property type="protein sequence ID" value="CAG9105301.1"/>
    <property type="molecule type" value="Genomic_DNA"/>
</dbReference>
<dbReference type="SMR" id="A0A1I7RUY6"/>
<dbReference type="Proteomes" id="UP000582659">
    <property type="component" value="Unassembled WGS sequence"/>
</dbReference>
<evidence type="ECO:0000313" key="4">
    <source>
        <dbReference type="EMBL" id="CAD5219779.1"/>
    </source>
</evidence>
<name>A0A1I7RUY6_BURXY</name>
<accession>A0A1I7RUY6</accession>
<feature type="compositionally biased region" description="Basic and acidic residues" evidence="1">
    <location>
        <begin position="408"/>
        <end position="420"/>
    </location>
</feature>
<feature type="chain" id="PRO_5035359457" evidence="3">
    <location>
        <begin position="18"/>
        <end position="784"/>
    </location>
</feature>
<evidence type="ECO:0000313" key="7">
    <source>
        <dbReference type="Proteomes" id="UP000659654"/>
    </source>
</evidence>
<feature type="compositionally biased region" description="Polar residues" evidence="1">
    <location>
        <begin position="372"/>
        <end position="382"/>
    </location>
</feature>
<dbReference type="InterPro" id="IPR050235">
    <property type="entry name" value="CK1_Ser-Thr_kinase"/>
</dbReference>
<dbReference type="InterPro" id="IPR011009">
    <property type="entry name" value="Kinase-like_dom_sf"/>
</dbReference>
<reference evidence="8" key="1">
    <citation type="submission" date="2016-11" db="UniProtKB">
        <authorList>
            <consortium name="WormBaseParasite"/>
        </authorList>
    </citation>
    <scope>IDENTIFICATION</scope>
</reference>
<evidence type="ECO:0000313" key="5">
    <source>
        <dbReference type="EMBL" id="CAG9105301.1"/>
    </source>
</evidence>
<evidence type="ECO:0000256" key="1">
    <source>
        <dbReference type="SAM" id="MobiDB-lite"/>
    </source>
</evidence>
<feature type="compositionally biased region" description="Basic residues" evidence="1">
    <location>
        <begin position="355"/>
        <end position="368"/>
    </location>
</feature>
<keyword evidence="2" id="KW-0812">Transmembrane</keyword>
<organism evidence="6 8">
    <name type="scientific">Bursaphelenchus xylophilus</name>
    <name type="common">Pinewood nematode worm</name>
    <name type="synonym">Aphelenchoides xylophilus</name>
    <dbReference type="NCBI Taxonomy" id="6326"/>
    <lineage>
        <taxon>Eukaryota</taxon>
        <taxon>Metazoa</taxon>
        <taxon>Ecdysozoa</taxon>
        <taxon>Nematoda</taxon>
        <taxon>Chromadorea</taxon>
        <taxon>Rhabditida</taxon>
        <taxon>Tylenchina</taxon>
        <taxon>Tylenchomorpha</taxon>
        <taxon>Aphelenchoidea</taxon>
        <taxon>Aphelenchoididae</taxon>
        <taxon>Bursaphelenchus</taxon>
    </lineage>
</organism>
<proteinExistence type="predicted"/>
<protein>
    <submittedName>
        <fullName evidence="4">(pine wood nematode) hypothetical protein</fullName>
    </submittedName>
</protein>
<feature type="region of interest" description="Disordered" evidence="1">
    <location>
        <begin position="355"/>
        <end position="382"/>
    </location>
</feature>
<keyword evidence="3" id="KW-0732">Signal</keyword>
<dbReference type="AlphaFoldDB" id="A0A1I7RUY6"/>
<evidence type="ECO:0000313" key="8">
    <source>
        <dbReference type="WBParaSite" id="BXY_0454700.1"/>
    </source>
</evidence>
<sequence length="784" mass="88411">MFIYFAILPVLLALSPGSHDPESLDPIQGFRILFKKCDQLKKFVPADAAQADLWFFWTVNAALSVNKFRVDLHSGDVISKTVATHDPPAPSSPSAIWNHDLTNFGYYVQLEHQAFKWDEPPAPRLDMGTTTGTYYGFATEDYVYTQVVREDGARKFARWKVDLSGEIEIIGDASPEDHVLFLQHESGLMYYLTDNECLQADDLVELSDGYELFTACDTTKGMFTRSDLNKWYSMSAFAWLTRGCDSPIWSIYWAHVFVKIRFLPRDTPAVEPITRYTASAGTTINTTEPAAVNATTTHDTNASAMPTTVLAETSSLSPEEPVLGNTTIYFIVGLSVGVLCLLFIVSSAFALVKKRRKKKKTRTPRKPKIQAQKCSVTNDSTTDTVEKGLKTASGEIKSSRNKFSSAETVEKSDDLKEAKTQTKAVTKTRSKRSKSKRSTTGNQQSFKTFTGSIDENLFPKTDAKDNHTKDSTANILLSPEIEKIFDQNEVEGVEAELPEKPLDRPPEPREGLFCTFGKIGVTIPAKTFDKTFGEFEVEMGGELCTVQFEDVKSELNRIEAMAAVMKQAKKNQKNGTIPDFIDTIQLKDLNCRLLVLKKLGPSIEKQVLSGTLSTEEKLKLVSLTFNCMEDLLFSNIVHRDIKPSSFHYDFVGAKVLISNLGLARITPKTPRLKLPFFGNLVFCSLSTHLNLERTHFDDMISYFYVVMWIFNKDLLIWSSDNDKTVVYQLKSDMLEGNVFEERVEKFIQDKKIIDFLGHLFRLILKLPTKRPSYRRIKELIEKSS</sequence>
<dbReference type="SUPFAM" id="SSF56112">
    <property type="entry name" value="Protein kinase-like (PK-like)"/>
    <property type="match status" value="1"/>
</dbReference>
<feature type="region of interest" description="Disordered" evidence="1">
    <location>
        <begin position="399"/>
        <end position="470"/>
    </location>
</feature>
<dbReference type="EMBL" id="CAJFDI010000003">
    <property type="protein sequence ID" value="CAD5219779.1"/>
    <property type="molecule type" value="Genomic_DNA"/>
</dbReference>
<evidence type="ECO:0000313" key="6">
    <source>
        <dbReference type="Proteomes" id="UP000095284"/>
    </source>
</evidence>
<feature type="compositionally biased region" description="Basic residues" evidence="1">
    <location>
        <begin position="426"/>
        <end position="437"/>
    </location>
</feature>
<dbReference type="PANTHER" id="PTHR11909">
    <property type="entry name" value="CASEIN KINASE-RELATED"/>
    <property type="match status" value="1"/>
</dbReference>
<dbReference type="WBParaSite" id="BXY_0454700.1">
    <property type="protein sequence ID" value="BXY_0454700.1"/>
    <property type="gene ID" value="BXY_0454700"/>
</dbReference>